<dbReference type="InterPro" id="IPR051173">
    <property type="entry name" value="Ca_channel_alpha-2/delta"/>
</dbReference>
<gene>
    <name evidence="1" type="ORF">GBAR_LOCUS15094</name>
</gene>
<name>A0AA35WLU9_GEOBA</name>
<dbReference type="EMBL" id="CASHTH010002205">
    <property type="protein sequence ID" value="CAI8026243.1"/>
    <property type="molecule type" value="Genomic_DNA"/>
</dbReference>
<organism evidence="1 2">
    <name type="scientific">Geodia barretti</name>
    <name type="common">Barrett's horny sponge</name>
    <dbReference type="NCBI Taxonomy" id="519541"/>
    <lineage>
        <taxon>Eukaryota</taxon>
        <taxon>Metazoa</taxon>
        <taxon>Porifera</taxon>
        <taxon>Demospongiae</taxon>
        <taxon>Heteroscleromorpha</taxon>
        <taxon>Tetractinellida</taxon>
        <taxon>Astrophorina</taxon>
        <taxon>Geodiidae</taxon>
        <taxon>Geodia</taxon>
    </lineage>
</organism>
<accession>A0AA35WLU9</accession>
<evidence type="ECO:0008006" key="3">
    <source>
        <dbReference type="Google" id="ProtNLM"/>
    </source>
</evidence>
<sequence>MTIFSLRTRSGALTPLKCAGGRRSTVLAVVVSVILCLANPSWGQVEEEIMKRATSQLSDKFLEIRRDVLGVDTLAAEYKRVGFNYSPLDISTMLSTDVAMGRIDTVLNLMTSVTAANTSTTPLPSNCCNGDSRSAVCCHGCGSITEDPLLSAVADSLSVDPTMADIRAELEFGHVDGTLLRFPTPQPPGDCALEHSHLQPWYMSMLRTQPLEIVLVIDLMDFRESDANIGALRSAALAVLNSLTRQDTVQVVLVGAQVRRFKSDAGGDKVLPACASFLDQLREFVSLASPPTNRVAPAAYTDAFRAAFNLFRTDNDTDKLIVFFTSITNLYKASNDFSSFDRVLDNVAQLNQARGNSVVISTYYADYNPFNIELLKSLVNQTIPGLLTKLESEYDVRTYYDLFKNGSVQEEQLLYVGRDINSRGDPSLSLRLALMNGSDFLGLYRALLPWELLFSPIQGRLGSGRGNSHFFAVNGDGNVLYHPLVPGDFQSAVSVGSLESQDLLNRLLRTLPSTEFSLTTTKQSLSPVSVRGEDRNSFISREVRVTYHCRPLTANMLTLYICLGLTGEDLPTAQLKDINIKSIYSDNPGRMPLYHTSEIPDEEKCFYFCSTSSEDQVSVQLTPPSRPPADVKTARYRQFPTWQWDTDILGRPWRG</sequence>
<comment type="caution">
    <text evidence="1">The sequence shown here is derived from an EMBL/GenBank/DDBJ whole genome shotgun (WGS) entry which is preliminary data.</text>
</comment>
<dbReference type="GO" id="GO:0005245">
    <property type="term" value="F:voltage-gated calcium channel activity"/>
    <property type="evidence" value="ECO:0007669"/>
    <property type="project" value="TreeGrafter"/>
</dbReference>
<reference evidence="1" key="1">
    <citation type="submission" date="2023-03" db="EMBL/GenBank/DDBJ databases">
        <authorList>
            <person name="Steffen K."/>
            <person name="Cardenas P."/>
        </authorList>
    </citation>
    <scope>NUCLEOTIDE SEQUENCE</scope>
</reference>
<protein>
    <recommendedName>
        <fullName evidence="3">VWFA domain-containing protein</fullName>
    </recommendedName>
</protein>
<dbReference type="Proteomes" id="UP001174909">
    <property type="component" value="Unassembled WGS sequence"/>
</dbReference>
<evidence type="ECO:0000313" key="1">
    <source>
        <dbReference type="EMBL" id="CAI8026243.1"/>
    </source>
</evidence>
<evidence type="ECO:0000313" key="2">
    <source>
        <dbReference type="Proteomes" id="UP001174909"/>
    </source>
</evidence>
<dbReference type="AlphaFoldDB" id="A0AA35WLU9"/>
<dbReference type="PANTHER" id="PTHR10166">
    <property type="entry name" value="VOLTAGE-DEPENDENT CALCIUM CHANNEL SUBUNIT ALPHA-2/DELTA-RELATED"/>
    <property type="match status" value="1"/>
</dbReference>
<proteinExistence type="predicted"/>
<dbReference type="GO" id="GO:0005891">
    <property type="term" value="C:voltage-gated calcium channel complex"/>
    <property type="evidence" value="ECO:0007669"/>
    <property type="project" value="TreeGrafter"/>
</dbReference>
<dbReference type="PANTHER" id="PTHR10166:SF37">
    <property type="entry name" value="STOLID, ISOFORM H"/>
    <property type="match status" value="1"/>
</dbReference>
<keyword evidence="2" id="KW-1185">Reference proteome</keyword>